<evidence type="ECO:0000313" key="11">
    <source>
        <dbReference type="Proteomes" id="UP001567538"/>
    </source>
</evidence>
<comment type="subcellular location">
    <subcellularLocation>
        <location evidence="1">Nucleus</location>
    </subcellularLocation>
</comment>
<proteinExistence type="inferred from homology"/>
<organism evidence="10 11">
    <name type="scientific">Salvia divinorum</name>
    <name type="common">Maria pastora</name>
    <name type="synonym">Diviner's sage</name>
    <dbReference type="NCBI Taxonomy" id="28513"/>
    <lineage>
        <taxon>Eukaryota</taxon>
        <taxon>Viridiplantae</taxon>
        <taxon>Streptophyta</taxon>
        <taxon>Embryophyta</taxon>
        <taxon>Tracheophyta</taxon>
        <taxon>Spermatophyta</taxon>
        <taxon>Magnoliopsida</taxon>
        <taxon>eudicotyledons</taxon>
        <taxon>Gunneridae</taxon>
        <taxon>Pentapetalae</taxon>
        <taxon>asterids</taxon>
        <taxon>lamiids</taxon>
        <taxon>Lamiales</taxon>
        <taxon>Lamiaceae</taxon>
        <taxon>Nepetoideae</taxon>
        <taxon>Mentheae</taxon>
        <taxon>Salviinae</taxon>
        <taxon>Salvia</taxon>
        <taxon>Salvia subgen. Calosphace</taxon>
    </lineage>
</organism>
<dbReference type="Pfam" id="PF00847">
    <property type="entry name" value="AP2"/>
    <property type="match status" value="1"/>
</dbReference>
<dbReference type="PANTHER" id="PTHR32467:SF118">
    <property type="entry name" value="ETHYLENE-RESPONSIVE TRANSCRIPTION FACTOR RAP2-7"/>
    <property type="match status" value="1"/>
</dbReference>
<gene>
    <name evidence="10" type="ORF">AAHA92_09049</name>
</gene>
<dbReference type="FunFam" id="3.30.730.10:FF:000004">
    <property type="entry name" value="AP2-like ethylene-responsive transcription factor"/>
    <property type="match status" value="1"/>
</dbReference>
<evidence type="ECO:0000259" key="9">
    <source>
        <dbReference type="PROSITE" id="PS51032"/>
    </source>
</evidence>
<dbReference type="PROSITE" id="PS51032">
    <property type="entry name" value="AP2_ERF"/>
    <property type="match status" value="1"/>
</dbReference>
<evidence type="ECO:0000256" key="3">
    <source>
        <dbReference type="ARBA" id="ARBA00023125"/>
    </source>
</evidence>
<dbReference type="SMART" id="SM00380">
    <property type="entry name" value="AP2"/>
    <property type="match status" value="2"/>
</dbReference>
<dbReference type="AlphaFoldDB" id="A0ABD1HRK7"/>
<keyword evidence="11" id="KW-1185">Reference proteome</keyword>
<evidence type="ECO:0000256" key="4">
    <source>
        <dbReference type="ARBA" id="ARBA00023159"/>
    </source>
</evidence>
<accession>A0ABD1HRK7</accession>
<dbReference type="GO" id="GO:0003677">
    <property type="term" value="F:DNA binding"/>
    <property type="evidence" value="ECO:0007669"/>
    <property type="project" value="UniProtKB-KW"/>
</dbReference>
<keyword evidence="5" id="KW-0804">Transcription</keyword>
<sequence length="385" mass="42027">MFDLNRNNCDGRSVESSSSNDDTCSRRASSASGGDVAAFDVSNNDLSFDGQGLTPTQSALVTRDLFPLSGEAAAVQAKKGRRGPRSRSSQYRGVTFYRRTGRWESHIWDCGKQVYLGGFDTALAAARAYDRAAIKFRGVEADINFNLSDYDDMNQVMNLPKEEFVQMLRRQSSGVSRGGSKIRGVTLQKGGRWEARTGEFLGKKYEKAAIVCNGSDTVTSFETSKNNSETFFEPHNGGSQHDLNLNLGMSVSSPKKSGCLDSLKLHHDAQTTRTLMFLQLRGGNSAASDIMSNLPLEGVPVMSQHPILCRGVDPQFVPNNEERERSAQLELGNSAWRMNDHDQTAAAASSGFSLPAPSGPASPVPYDYANTFACYSWLKPYLPPS</sequence>
<dbReference type="InterPro" id="IPR016177">
    <property type="entry name" value="DNA-bd_dom_sf"/>
</dbReference>
<dbReference type="InterPro" id="IPR001471">
    <property type="entry name" value="AP2/ERF_dom"/>
</dbReference>
<evidence type="ECO:0000256" key="2">
    <source>
        <dbReference type="ARBA" id="ARBA00023015"/>
    </source>
</evidence>
<dbReference type="Proteomes" id="UP001567538">
    <property type="component" value="Unassembled WGS sequence"/>
</dbReference>
<evidence type="ECO:0000256" key="6">
    <source>
        <dbReference type="ARBA" id="ARBA00023242"/>
    </source>
</evidence>
<dbReference type="InterPro" id="IPR036955">
    <property type="entry name" value="AP2/ERF_dom_sf"/>
</dbReference>
<keyword evidence="3" id="KW-0238">DNA-binding</keyword>
<evidence type="ECO:0000256" key="7">
    <source>
        <dbReference type="ARBA" id="ARBA00037973"/>
    </source>
</evidence>
<dbReference type="GO" id="GO:0005634">
    <property type="term" value="C:nucleus"/>
    <property type="evidence" value="ECO:0007669"/>
    <property type="project" value="UniProtKB-SubCell"/>
</dbReference>
<reference evidence="10 11" key="1">
    <citation type="submission" date="2024-06" db="EMBL/GenBank/DDBJ databases">
        <title>A chromosome level genome sequence of Diviner's sage (Salvia divinorum).</title>
        <authorList>
            <person name="Ford S.A."/>
            <person name="Ro D.-K."/>
            <person name="Ness R.W."/>
            <person name="Phillips M.A."/>
        </authorList>
    </citation>
    <scope>NUCLEOTIDE SEQUENCE [LARGE SCALE GENOMIC DNA]</scope>
    <source>
        <strain evidence="10">SAF-2024a</strain>
        <tissue evidence="10">Leaf</tissue>
    </source>
</reference>
<feature type="domain" description="AP2/ERF" evidence="9">
    <location>
        <begin position="90"/>
        <end position="146"/>
    </location>
</feature>
<evidence type="ECO:0000256" key="5">
    <source>
        <dbReference type="ARBA" id="ARBA00023163"/>
    </source>
</evidence>
<dbReference type="Gene3D" id="3.30.730.10">
    <property type="entry name" value="AP2/ERF domain"/>
    <property type="match status" value="1"/>
</dbReference>
<dbReference type="PANTHER" id="PTHR32467">
    <property type="entry name" value="AP2-LIKE ETHYLENE-RESPONSIVE TRANSCRIPTION FACTOR"/>
    <property type="match status" value="1"/>
</dbReference>
<keyword evidence="6" id="KW-0539">Nucleus</keyword>
<dbReference type="EMBL" id="JBEAFC010000004">
    <property type="protein sequence ID" value="KAL1558605.1"/>
    <property type="molecule type" value="Genomic_DNA"/>
</dbReference>
<feature type="region of interest" description="Disordered" evidence="8">
    <location>
        <begin position="1"/>
        <end position="31"/>
    </location>
</feature>
<comment type="caution">
    <text evidence="10">The sequence shown here is derived from an EMBL/GenBank/DDBJ whole genome shotgun (WGS) entry which is preliminary data.</text>
</comment>
<evidence type="ECO:0000256" key="8">
    <source>
        <dbReference type="SAM" id="MobiDB-lite"/>
    </source>
</evidence>
<comment type="similarity">
    <text evidence="7">Belongs to the AP2/ERF transcription factor family. AP2 subfamily.</text>
</comment>
<dbReference type="SUPFAM" id="SSF54171">
    <property type="entry name" value="DNA-binding domain"/>
    <property type="match status" value="1"/>
</dbReference>
<keyword evidence="2" id="KW-0805">Transcription regulation</keyword>
<evidence type="ECO:0000256" key="1">
    <source>
        <dbReference type="ARBA" id="ARBA00004123"/>
    </source>
</evidence>
<keyword evidence="4" id="KW-0010">Activator</keyword>
<dbReference type="CDD" id="cd00018">
    <property type="entry name" value="AP2"/>
    <property type="match status" value="1"/>
</dbReference>
<evidence type="ECO:0000313" key="10">
    <source>
        <dbReference type="EMBL" id="KAL1558605.1"/>
    </source>
</evidence>
<protein>
    <submittedName>
        <fullName evidence="10">Ethylene-responsive transcription factor RAP2-7-like isoform X3</fullName>
    </submittedName>
</protein>
<name>A0ABD1HRK7_SALDI</name>